<keyword evidence="2" id="KW-1185">Reference proteome</keyword>
<dbReference type="AlphaFoldDB" id="A0A4Q0PI02"/>
<accession>A0A4Q0PI02</accession>
<dbReference type="Proteomes" id="UP000289859">
    <property type="component" value="Unassembled WGS sequence"/>
</dbReference>
<evidence type="ECO:0000313" key="2">
    <source>
        <dbReference type="Proteomes" id="UP000289859"/>
    </source>
</evidence>
<evidence type="ECO:0000313" key="1">
    <source>
        <dbReference type="EMBL" id="RXG26636.1"/>
    </source>
</evidence>
<name>A0A4Q0PI02_9FLAO</name>
<sequence length="184" mass="21556">MLLHQGFDHTEASEMNTLVDYFETGIKKPQTNLNTSYLRFFQYTALRPDSITKILFDKVELKEQLNRLSLSTKKELWVNSKATAYRSYNGVRFDEPIIYNSFSINTSGKYLALLKRLSDKDVKTYVSKVLAAGDLPPSFIFRSLIINYDEQRTIAFKANYWRLIIAIQYLSYLNEYYTYSELSN</sequence>
<protein>
    <submittedName>
        <fullName evidence="1">Uncharacterized protein</fullName>
    </submittedName>
</protein>
<dbReference type="OrthoDB" id="1445532at2"/>
<gene>
    <name evidence="1" type="ORF">DSM02_636</name>
</gene>
<proteinExistence type="predicted"/>
<dbReference type="EMBL" id="QOVK01000001">
    <property type="protein sequence ID" value="RXG26636.1"/>
    <property type="molecule type" value="Genomic_DNA"/>
</dbReference>
<dbReference type="RefSeq" id="WP_128764267.1">
    <property type="nucleotide sequence ID" value="NZ_JBHUOO010000005.1"/>
</dbReference>
<organism evidence="1 2">
    <name type="scientific">Leeuwenhoekiella polynyae</name>
    <dbReference type="NCBI Taxonomy" id="1550906"/>
    <lineage>
        <taxon>Bacteria</taxon>
        <taxon>Pseudomonadati</taxon>
        <taxon>Bacteroidota</taxon>
        <taxon>Flavobacteriia</taxon>
        <taxon>Flavobacteriales</taxon>
        <taxon>Flavobacteriaceae</taxon>
        <taxon>Leeuwenhoekiella</taxon>
    </lineage>
</organism>
<comment type="caution">
    <text evidence="1">The sequence shown here is derived from an EMBL/GenBank/DDBJ whole genome shotgun (WGS) entry which is preliminary data.</text>
</comment>
<reference evidence="1 2" key="1">
    <citation type="submission" date="2018-07" db="EMBL/GenBank/DDBJ databases">
        <title>Leeuwenhoekiella genomics.</title>
        <authorList>
            <person name="Tahon G."/>
            <person name="Willems A."/>
        </authorList>
    </citation>
    <scope>NUCLEOTIDE SEQUENCE [LARGE SCALE GENOMIC DNA]</scope>
    <source>
        <strain evidence="1 2">LMG 29608</strain>
    </source>
</reference>